<dbReference type="Gene3D" id="1.10.150.240">
    <property type="entry name" value="Putative phosphatase, domain 2"/>
    <property type="match status" value="1"/>
</dbReference>
<dbReference type="GeneID" id="97206644"/>
<dbReference type="PANTHER" id="PTHR18901:SF38">
    <property type="entry name" value="PSEUDOURIDINE-5'-PHOSPHATASE"/>
    <property type="match status" value="1"/>
</dbReference>
<dbReference type="Gene3D" id="3.40.50.1000">
    <property type="entry name" value="HAD superfamily/HAD-like"/>
    <property type="match status" value="1"/>
</dbReference>
<evidence type="ECO:0000313" key="2">
    <source>
        <dbReference type="EMBL" id="MCG4747240.1"/>
    </source>
</evidence>
<dbReference type="AlphaFoldDB" id="A0AAX1SMH2"/>
<dbReference type="GO" id="GO:0016791">
    <property type="term" value="F:phosphatase activity"/>
    <property type="evidence" value="ECO:0007669"/>
    <property type="project" value="TreeGrafter"/>
</dbReference>
<sequence length="220" mass="24521">MKINQKKAVIFDLDGTLVDSMWMWKAIDIEYLARYDLECPDDLQREIEGMSFSETASYFKRRFGLGDSLDEIKDAWVRMSIDKYKNEVTLKPGARAFLDYIRNSGIPAGIATSNGRAMVDAVLDSLDIRRYFQVVATACEVAAGKPAPDIYLSVAGRLQVAPSDCVVFEDVPAGIQAGKNAGMTVFAVEDAFSLDMREEKMQLADYYIKDYYELLDGAAG</sequence>
<comment type="caution">
    <text evidence="2">The sequence shown here is derived from an EMBL/GenBank/DDBJ whole genome shotgun (WGS) entry which is preliminary data.</text>
</comment>
<name>A0AAX1SMH2_9FIRM</name>
<dbReference type="SFLD" id="SFLDG01135">
    <property type="entry name" value="C1.5.6:_HAD__Beta-PGM__Phospha"/>
    <property type="match status" value="1"/>
</dbReference>
<dbReference type="Pfam" id="PF13419">
    <property type="entry name" value="HAD_2"/>
    <property type="match status" value="1"/>
</dbReference>
<dbReference type="SFLD" id="SFLDG01129">
    <property type="entry name" value="C1.5:_HAD__Beta-PGM__Phosphata"/>
    <property type="match status" value="1"/>
</dbReference>
<protein>
    <submittedName>
        <fullName evidence="2">HAD family phosphatase</fullName>
    </submittedName>
</protein>
<gene>
    <name evidence="3" type="ORF">G5B36_16510</name>
    <name evidence="2" type="ORF">L0N08_17590</name>
</gene>
<dbReference type="InterPro" id="IPR036412">
    <property type="entry name" value="HAD-like_sf"/>
</dbReference>
<dbReference type="InterPro" id="IPR041492">
    <property type="entry name" value="HAD_2"/>
</dbReference>
<evidence type="ECO:0000313" key="5">
    <source>
        <dbReference type="Proteomes" id="UP001299608"/>
    </source>
</evidence>
<dbReference type="NCBIfam" id="TIGR01509">
    <property type="entry name" value="HAD-SF-IA-v3"/>
    <property type="match status" value="1"/>
</dbReference>
<evidence type="ECO:0000313" key="4">
    <source>
        <dbReference type="Proteomes" id="UP000669239"/>
    </source>
</evidence>
<dbReference type="InterPro" id="IPR023214">
    <property type="entry name" value="HAD_sf"/>
</dbReference>
<dbReference type="EMBL" id="JAKNGE010000022">
    <property type="protein sequence ID" value="MCG4747240.1"/>
    <property type="molecule type" value="Genomic_DNA"/>
</dbReference>
<dbReference type="SFLD" id="SFLDS00003">
    <property type="entry name" value="Haloacid_Dehalogenase"/>
    <property type="match status" value="1"/>
</dbReference>
<accession>A0AAX1SMH2</accession>
<evidence type="ECO:0000259" key="1">
    <source>
        <dbReference type="PROSITE" id="PS50969"/>
    </source>
</evidence>
<dbReference type="PRINTS" id="PR00413">
    <property type="entry name" value="HADHALOGNASE"/>
</dbReference>
<feature type="domain" description="FCP1 homology" evidence="1">
    <location>
        <begin position="2"/>
        <end position="215"/>
    </location>
</feature>
<dbReference type="SUPFAM" id="SSF56784">
    <property type="entry name" value="HAD-like"/>
    <property type="match status" value="1"/>
</dbReference>
<dbReference type="Proteomes" id="UP000669239">
    <property type="component" value="Unassembled WGS sequence"/>
</dbReference>
<dbReference type="InterPro" id="IPR023198">
    <property type="entry name" value="PGP-like_dom2"/>
</dbReference>
<evidence type="ECO:0000313" key="3">
    <source>
        <dbReference type="EMBL" id="NSJ50292.1"/>
    </source>
</evidence>
<organism evidence="2 5">
    <name type="scientific">Enterocloster aldenensis</name>
    <dbReference type="NCBI Taxonomy" id="358742"/>
    <lineage>
        <taxon>Bacteria</taxon>
        <taxon>Bacillati</taxon>
        <taxon>Bacillota</taxon>
        <taxon>Clostridia</taxon>
        <taxon>Lachnospirales</taxon>
        <taxon>Lachnospiraceae</taxon>
        <taxon>Enterocloster</taxon>
    </lineage>
</organism>
<reference evidence="3" key="2">
    <citation type="submission" date="2020-02" db="EMBL/GenBank/DDBJ databases">
        <authorList>
            <person name="Littmann E."/>
            <person name="Sorbara M."/>
        </authorList>
    </citation>
    <scope>NUCLEOTIDE SEQUENCE</scope>
    <source>
        <strain evidence="3">MSK.1.17</strain>
    </source>
</reference>
<keyword evidence="4" id="KW-1185">Reference proteome</keyword>
<dbReference type="EMBL" id="JAAITT010000024">
    <property type="protein sequence ID" value="NSJ50292.1"/>
    <property type="molecule type" value="Genomic_DNA"/>
</dbReference>
<reference evidence="3 4" key="1">
    <citation type="journal article" date="2020" name="Cell Host Microbe">
        <title>Functional and Genomic Variation between Human-Derived Isolates of Lachnospiraceae Reveals Inter- and Intra-Species Diversity.</title>
        <authorList>
            <person name="Sorbara M.T."/>
            <person name="Littmann E.R."/>
            <person name="Fontana E."/>
            <person name="Moody T.U."/>
            <person name="Kohout C.E."/>
            <person name="Gjonbalaj M."/>
            <person name="Eaton V."/>
            <person name="Seok R."/>
            <person name="Leiner I.M."/>
            <person name="Pamer E.G."/>
        </authorList>
    </citation>
    <scope>NUCLEOTIDE SEQUENCE [LARGE SCALE GENOMIC DNA]</scope>
    <source>
        <strain evidence="3 4">MSK.1.17</strain>
    </source>
</reference>
<dbReference type="InterPro" id="IPR006439">
    <property type="entry name" value="HAD-SF_hydro_IA"/>
</dbReference>
<dbReference type="Proteomes" id="UP001299608">
    <property type="component" value="Unassembled WGS sequence"/>
</dbReference>
<dbReference type="CDD" id="cd07505">
    <property type="entry name" value="HAD_BPGM-like"/>
    <property type="match status" value="1"/>
</dbReference>
<reference evidence="2" key="3">
    <citation type="submission" date="2022-01" db="EMBL/GenBank/DDBJ databases">
        <title>Collection of gut derived symbiotic bacterial strains cultured from healthy donors.</title>
        <authorList>
            <person name="Lin H."/>
            <person name="Kohout C."/>
            <person name="Waligurski E."/>
            <person name="Pamer E.G."/>
        </authorList>
    </citation>
    <scope>NUCLEOTIDE SEQUENCE</scope>
    <source>
        <strain evidence="2">DFI.6.55</strain>
    </source>
</reference>
<dbReference type="RefSeq" id="WP_117558505.1">
    <property type="nucleotide sequence ID" value="NZ_BAABZL010000001.1"/>
</dbReference>
<dbReference type="PANTHER" id="PTHR18901">
    <property type="entry name" value="2-DEOXYGLUCOSE-6-PHOSPHATE PHOSPHATASE 2"/>
    <property type="match status" value="1"/>
</dbReference>
<dbReference type="PROSITE" id="PS50969">
    <property type="entry name" value="FCP1"/>
    <property type="match status" value="1"/>
</dbReference>
<proteinExistence type="predicted"/>
<dbReference type="InterPro" id="IPR004274">
    <property type="entry name" value="FCP1_dom"/>
</dbReference>